<dbReference type="EMBL" id="MU277198">
    <property type="protein sequence ID" value="KAI0064689.1"/>
    <property type="molecule type" value="Genomic_DNA"/>
</dbReference>
<reference evidence="1" key="1">
    <citation type="submission" date="2021-03" db="EMBL/GenBank/DDBJ databases">
        <authorList>
            <consortium name="DOE Joint Genome Institute"/>
            <person name="Ahrendt S."/>
            <person name="Looney B.P."/>
            <person name="Miyauchi S."/>
            <person name="Morin E."/>
            <person name="Drula E."/>
            <person name="Courty P.E."/>
            <person name="Chicoki N."/>
            <person name="Fauchery L."/>
            <person name="Kohler A."/>
            <person name="Kuo A."/>
            <person name="Labutti K."/>
            <person name="Pangilinan J."/>
            <person name="Lipzen A."/>
            <person name="Riley R."/>
            <person name="Andreopoulos W."/>
            <person name="He G."/>
            <person name="Johnson J."/>
            <person name="Barry K.W."/>
            <person name="Grigoriev I.V."/>
            <person name="Nagy L."/>
            <person name="Hibbett D."/>
            <person name="Henrissat B."/>
            <person name="Matheny P.B."/>
            <person name="Labbe J."/>
            <person name="Martin F."/>
        </authorList>
    </citation>
    <scope>NUCLEOTIDE SEQUENCE</scope>
    <source>
        <strain evidence="1">HHB10654</strain>
    </source>
</reference>
<reference evidence="1" key="2">
    <citation type="journal article" date="2022" name="New Phytol.">
        <title>Evolutionary transition to the ectomycorrhizal habit in the genomes of a hyperdiverse lineage of mushroom-forming fungi.</title>
        <authorList>
            <person name="Looney B."/>
            <person name="Miyauchi S."/>
            <person name="Morin E."/>
            <person name="Drula E."/>
            <person name="Courty P.E."/>
            <person name="Kohler A."/>
            <person name="Kuo A."/>
            <person name="LaButti K."/>
            <person name="Pangilinan J."/>
            <person name="Lipzen A."/>
            <person name="Riley R."/>
            <person name="Andreopoulos W."/>
            <person name="He G."/>
            <person name="Johnson J."/>
            <person name="Nolan M."/>
            <person name="Tritt A."/>
            <person name="Barry K.W."/>
            <person name="Grigoriev I.V."/>
            <person name="Nagy L.G."/>
            <person name="Hibbett D."/>
            <person name="Henrissat B."/>
            <person name="Matheny P.B."/>
            <person name="Labbe J."/>
            <person name="Martin F.M."/>
        </authorList>
    </citation>
    <scope>NUCLEOTIDE SEQUENCE</scope>
    <source>
        <strain evidence="1">HHB10654</strain>
    </source>
</reference>
<evidence type="ECO:0000313" key="1">
    <source>
        <dbReference type="EMBL" id="KAI0064689.1"/>
    </source>
</evidence>
<evidence type="ECO:0000313" key="2">
    <source>
        <dbReference type="Proteomes" id="UP000814140"/>
    </source>
</evidence>
<keyword evidence="2" id="KW-1185">Reference proteome</keyword>
<comment type="caution">
    <text evidence="1">The sequence shown here is derived from an EMBL/GenBank/DDBJ whole genome shotgun (WGS) entry which is preliminary data.</text>
</comment>
<name>A0ACB8T739_9AGAM</name>
<accession>A0ACB8T739</accession>
<organism evidence="1 2">
    <name type="scientific">Artomyces pyxidatus</name>
    <dbReference type="NCBI Taxonomy" id="48021"/>
    <lineage>
        <taxon>Eukaryota</taxon>
        <taxon>Fungi</taxon>
        <taxon>Dikarya</taxon>
        <taxon>Basidiomycota</taxon>
        <taxon>Agaricomycotina</taxon>
        <taxon>Agaricomycetes</taxon>
        <taxon>Russulales</taxon>
        <taxon>Auriscalpiaceae</taxon>
        <taxon>Artomyces</taxon>
    </lineage>
</organism>
<sequence>MSGRLASFRGPSTPSSSPVSSKQQPKSPQSPPRATESTYHRKVRSSLQELRNVCQTWDNLILVDGLKAARGLVDARTELDNKLTLANNGKQPRSRIVGPKIQYMEEKIADLDLVIVKLRKQFQKMNAVVESLEALLSDAHKTKGWAWVQTEPLWTSWSLEKFVTSVAEVLRPYRRSLESHIELVNTLRTHAVSFEDSRDVINQWVEQICLEDDGWDAKWEDLCAAEIERWDGR</sequence>
<gene>
    <name evidence="1" type="ORF">BV25DRAFT_1800493</name>
</gene>
<dbReference type="Proteomes" id="UP000814140">
    <property type="component" value="Unassembled WGS sequence"/>
</dbReference>
<protein>
    <submittedName>
        <fullName evidence="1">Uncharacterized protein</fullName>
    </submittedName>
</protein>
<proteinExistence type="predicted"/>